<feature type="compositionally biased region" description="Basic and acidic residues" evidence="1">
    <location>
        <begin position="77"/>
        <end position="101"/>
    </location>
</feature>
<feature type="region of interest" description="Disordered" evidence="1">
    <location>
        <begin position="77"/>
        <end position="137"/>
    </location>
</feature>
<feature type="signal peptide" evidence="2">
    <location>
        <begin position="1"/>
        <end position="26"/>
    </location>
</feature>
<feature type="compositionally biased region" description="Basic and acidic residues" evidence="1">
    <location>
        <begin position="113"/>
        <end position="137"/>
    </location>
</feature>
<feature type="chain" id="PRO_5002413411" evidence="2">
    <location>
        <begin position="27"/>
        <end position="211"/>
    </location>
</feature>
<accession>A0A0E3UPY7</accession>
<keyword evidence="2" id="KW-0732">Signal</keyword>
<dbReference type="EMBL" id="KP784439">
    <property type="protein sequence ID" value="AKC88474.1"/>
    <property type="molecule type" value="mRNA"/>
</dbReference>
<dbReference type="Gene3D" id="6.10.140.1430">
    <property type="match status" value="1"/>
</dbReference>
<feature type="compositionally biased region" description="Polar residues" evidence="1">
    <location>
        <begin position="186"/>
        <end position="195"/>
    </location>
</feature>
<proteinExistence type="evidence at transcript level"/>
<organism evidence="3">
    <name type="scientific">Rosa chinensis</name>
    <name type="common">China rose</name>
    <dbReference type="NCBI Taxonomy" id="74649"/>
    <lineage>
        <taxon>Eukaryota</taxon>
        <taxon>Viridiplantae</taxon>
        <taxon>Streptophyta</taxon>
        <taxon>Embryophyta</taxon>
        <taxon>Tracheophyta</taxon>
        <taxon>Spermatophyta</taxon>
        <taxon>Magnoliopsida</taxon>
        <taxon>eudicotyledons</taxon>
        <taxon>Gunneridae</taxon>
        <taxon>Pentapetalae</taxon>
        <taxon>rosids</taxon>
        <taxon>fabids</taxon>
        <taxon>Rosales</taxon>
        <taxon>Rosaceae</taxon>
        <taxon>Rosoideae</taxon>
        <taxon>Rosoideae incertae sedis</taxon>
        <taxon>Rosa</taxon>
    </lineage>
</organism>
<dbReference type="AlphaFoldDB" id="A0A0E3UPY7"/>
<dbReference type="PANTHER" id="PTHR47372:SF5">
    <property type="entry name" value="LATE EMBRYOGENESIS ABUNDANT PROTEIN (LEA) FAMILY PROTEIN"/>
    <property type="match status" value="1"/>
</dbReference>
<name>A0A0E3UPY7_ROSCH</name>
<feature type="region of interest" description="Disordered" evidence="1">
    <location>
        <begin position="186"/>
        <end position="211"/>
    </location>
</feature>
<evidence type="ECO:0000256" key="2">
    <source>
        <dbReference type="SAM" id="SignalP"/>
    </source>
</evidence>
<protein>
    <submittedName>
        <fullName evidence="3">Putative LEA-2 protein</fullName>
    </submittedName>
</protein>
<sequence>MASNRSYYIVLLVIAVAIMLANLCSGSGVGHIPSTEEEGRDFEEFNDQTGKAKVVEVEEKGGKEGSESWTEWAKEKIGLKHDEHDGDSTIKKASDAAKNTKDTSSGTGQYATEKAREAAGKANEMKDTAAEKAGKTVGAVKEKAGETIDITNPAKEKTYETANAAEEMASEVKGKAYETANTAKDTISEVTGQQSEKIKKTVSGRGRDEEL</sequence>
<evidence type="ECO:0000313" key="3">
    <source>
        <dbReference type="EMBL" id="AKC88474.1"/>
    </source>
</evidence>
<reference evidence="3" key="1">
    <citation type="submission" date="2015-02" db="EMBL/GenBank/DDBJ databases">
        <title>Rosa chinensis mRNA responses to cold.</title>
        <authorList>
            <person name="Chen J.-R."/>
            <person name="Xiong X."/>
            <person name="Deng Z."/>
            <person name="Chen Y."/>
        </authorList>
    </citation>
    <scope>NUCLEOTIDE SEQUENCE</scope>
</reference>
<evidence type="ECO:0000256" key="1">
    <source>
        <dbReference type="SAM" id="MobiDB-lite"/>
    </source>
</evidence>
<dbReference type="PANTHER" id="PTHR47372">
    <property type="entry name" value="DAUER UP-REGULATED-RELATED"/>
    <property type="match status" value="1"/>
</dbReference>